<name>A0A8H3UHB5_VENIN</name>
<sequence>MFDIYLRLMGHGVRKSLADRIDRLITVLLDHIEFFECNESHRTAPLAAKVMSDQIEMIYDTLLKTECQKIMHKNEKNYLLYLEIRQIIPMAETILECNERGDGKGAREAATKCREWIEGLQ</sequence>
<organism evidence="1 2">
    <name type="scientific">Venturia inaequalis</name>
    <name type="common">Apple scab fungus</name>
    <dbReference type="NCBI Taxonomy" id="5025"/>
    <lineage>
        <taxon>Eukaryota</taxon>
        <taxon>Fungi</taxon>
        <taxon>Dikarya</taxon>
        <taxon>Ascomycota</taxon>
        <taxon>Pezizomycotina</taxon>
        <taxon>Dothideomycetes</taxon>
        <taxon>Pleosporomycetidae</taxon>
        <taxon>Venturiales</taxon>
        <taxon>Venturiaceae</taxon>
        <taxon>Venturia</taxon>
    </lineage>
</organism>
<protein>
    <submittedName>
        <fullName evidence="1">Uncharacterized protein</fullName>
    </submittedName>
</protein>
<reference evidence="1 2" key="1">
    <citation type="submission" date="2018-12" db="EMBL/GenBank/DDBJ databases">
        <title>Venturia inaequalis Genome Resource.</title>
        <authorList>
            <person name="Lichtner F.J."/>
        </authorList>
    </citation>
    <scope>NUCLEOTIDE SEQUENCE [LARGE SCALE GENOMIC DNA]</scope>
    <source>
        <strain evidence="1 2">120213</strain>
    </source>
</reference>
<dbReference type="OrthoDB" id="3898460at2759"/>
<dbReference type="EMBL" id="WNWS01000326">
    <property type="protein sequence ID" value="KAE9970576.1"/>
    <property type="molecule type" value="Genomic_DNA"/>
</dbReference>
<dbReference type="Proteomes" id="UP000447873">
    <property type="component" value="Unassembled WGS sequence"/>
</dbReference>
<comment type="caution">
    <text evidence="1">The sequence shown here is derived from an EMBL/GenBank/DDBJ whole genome shotgun (WGS) entry which is preliminary data.</text>
</comment>
<evidence type="ECO:0000313" key="1">
    <source>
        <dbReference type="EMBL" id="KAE9970576.1"/>
    </source>
</evidence>
<gene>
    <name evidence="1" type="ORF">EG328_006175</name>
</gene>
<dbReference type="AlphaFoldDB" id="A0A8H3UHB5"/>
<accession>A0A8H3UHB5</accession>
<evidence type="ECO:0000313" key="2">
    <source>
        <dbReference type="Proteomes" id="UP000447873"/>
    </source>
</evidence>
<proteinExistence type="predicted"/>